<dbReference type="SMART" id="SM00487">
    <property type="entry name" value="DEXDc"/>
    <property type="match status" value="1"/>
</dbReference>
<dbReference type="Gene3D" id="1.10.30.50">
    <property type="match status" value="1"/>
</dbReference>
<dbReference type="InterPro" id="IPR011545">
    <property type="entry name" value="DEAD/DEAH_box_helicase_dom"/>
</dbReference>
<evidence type="ECO:0000256" key="2">
    <source>
        <dbReference type="ARBA" id="ARBA00022840"/>
    </source>
</evidence>
<keyword evidence="2" id="KW-0067">ATP-binding</keyword>
<dbReference type="EMBL" id="DSMG01000119">
    <property type="protein sequence ID" value="HDX32184.1"/>
    <property type="molecule type" value="Genomic_DNA"/>
</dbReference>
<feature type="domain" description="Helicase C-terminal" evidence="4">
    <location>
        <begin position="287"/>
        <end position="458"/>
    </location>
</feature>
<protein>
    <submittedName>
        <fullName evidence="5">DEAD/DEAH box helicase</fullName>
    </submittedName>
</protein>
<proteinExistence type="predicted"/>
<keyword evidence="5" id="KW-0347">Helicase</keyword>
<dbReference type="Pfam" id="PF01844">
    <property type="entry name" value="HNH"/>
    <property type="match status" value="1"/>
</dbReference>
<dbReference type="GO" id="GO:0003676">
    <property type="term" value="F:nucleic acid binding"/>
    <property type="evidence" value="ECO:0007669"/>
    <property type="project" value="InterPro"/>
</dbReference>
<dbReference type="SMART" id="SM00490">
    <property type="entry name" value="HELICc"/>
    <property type="match status" value="1"/>
</dbReference>
<gene>
    <name evidence="5" type="ORF">ENQ20_11980</name>
</gene>
<dbReference type="SMART" id="SM00507">
    <property type="entry name" value="HNHc"/>
    <property type="match status" value="1"/>
</dbReference>
<dbReference type="GO" id="GO:0043138">
    <property type="term" value="F:3'-5' DNA helicase activity"/>
    <property type="evidence" value="ECO:0007669"/>
    <property type="project" value="TreeGrafter"/>
</dbReference>
<dbReference type="InterPro" id="IPR003615">
    <property type="entry name" value="HNH_nuc"/>
</dbReference>
<dbReference type="PANTHER" id="PTHR47957">
    <property type="entry name" value="ATP-DEPENDENT HELICASE HRQ1"/>
    <property type="match status" value="1"/>
</dbReference>
<dbReference type="InterPro" id="IPR001650">
    <property type="entry name" value="Helicase_C-like"/>
</dbReference>
<dbReference type="CDD" id="cd17923">
    <property type="entry name" value="DEXHc_Hrq1-like"/>
    <property type="match status" value="1"/>
</dbReference>
<name>A0A7C1JDV3_9CHLR</name>
<evidence type="ECO:0000256" key="1">
    <source>
        <dbReference type="ARBA" id="ARBA00022741"/>
    </source>
</evidence>
<dbReference type="Pfam" id="PF00270">
    <property type="entry name" value="DEAD"/>
    <property type="match status" value="1"/>
</dbReference>
<dbReference type="GO" id="GO:0005524">
    <property type="term" value="F:ATP binding"/>
    <property type="evidence" value="ECO:0007669"/>
    <property type="project" value="UniProtKB-KW"/>
</dbReference>
<dbReference type="Gene3D" id="3.40.50.300">
    <property type="entry name" value="P-loop containing nucleotide triphosphate hydrolases"/>
    <property type="match status" value="2"/>
</dbReference>
<dbReference type="InterPro" id="IPR014001">
    <property type="entry name" value="Helicase_ATP-bd"/>
</dbReference>
<dbReference type="SUPFAM" id="SSF52540">
    <property type="entry name" value="P-loop containing nucleoside triphosphate hydrolases"/>
    <property type="match status" value="1"/>
</dbReference>
<dbReference type="InterPro" id="IPR027417">
    <property type="entry name" value="P-loop_NTPase"/>
</dbReference>
<dbReference type="GO" id="GO:0006289">
    <property type="term" value="P:nucleotide-excision repair"/>
    <property type="evidence" value="ECO:0007669"/>
    <property type="project" value="TreeGrafter"/>
</dbReference>
<feature type="domain" description="Helicase ATP-binding" evidence="3">
    <location>
        <begin position="64"/>
        <end position="251"/>
    </location>
</feature>
<dbReference type="PANTHER" id="PTHR47957:SF3">
    <property type="entry name" value="ATP-DEPENDENT HELICASE HRQ1"/>
    <property type="match status" value="1"/>
</dbReference>
<accession>A0A7C1JDV3</accession>
<evidence type="ECO:0000313" key="5">
    <source>
        <dbReference type="EMBL" id="HDX32184.1"/>
    </source>
</evidence>
<dbReference type="Pfam" id="PF00271">
    <property type="entry name" value="Helicase_C"/>
    <property type="match status" value="1"/>
</dbReference>
<dbReference type="InterPro" id="IPR002711">
    <property type="entry name" value="HNH"/>
</dbReference>
<comment type="caution">
    <text evidence="5">The sequence shown here is derived from an EMBL/GenBank/DDBJ whole genome shotgun (WGS) entry which is preliminary data.</text>
</comment>
<dbReference type="GO" id="GO:0008270">
    <property type="term" value="F:zinc ion binding"/>
    <property type="evidence" value="ECO:0007669"/>
    <property type="project" value="InterPro"/>
</dbReference>
<organism evidence="5">
    <name type="scientific">Caldilinea aerophila</name>
    <dbReference type="NCBI Taxonomy" id="133453"/>
    <lineage>
        <taxon>Bacteria</taxon>
        <taxon>Bacillati</taxon>
        <taxon>Chloroflexota</taxon>
        <taxon>Caldilineae</taxon>
        <taxon>Caldilineales</taxon>
        <taxon>Caldilineaceae</taxon>
        <taxon>Caldilinea</taxon>
    </lineage>
</organism>
<evidence type="ECO:0000259" key="3">
    <source>
        <dbReference type="PROSITE" id="PS51192"/>
    </source>
</evidence>
<dbReference type="PROSITE" id="PS51194">
    <property type="entry name" value="HELICASE_CTER"/>
    <property type="match status" value="1"/>
</dbReference>
<dbReference type="Pfam" id="PF09369">
    <property type="entry name" value="MZB"/>
    <property type="match status" value="1"/>
</dbReference>
<dbReference type="InterPro" id="IPR018973">
    <property type="entry name" value="MZB"/>
</dbReference>
<dbReference type="GO" id="GO:0036297">
    <property type="term" value="P:interstrand cross-link repair"/>
    <property type="evidence" value="ECO:0007669"/>
    <property type="project" value="TreeGrafter"/>
</dbReference>
<keyword evidence="5" id="KW-0378">Hydrolase</keyword>
<dbReference type="GO" id="GO:0004519">
    <property type="term" value="F:endonuclease activity"/>
    <property type="evidence" value="ECO:0007669"/>
    <property type="project" value="InterPro"/>
</dbReference>
<dbReference type="AlphaFoldDB" id="A0A7C1JDV3"/>
<evidence type="ECO:0000259" key="4">
    <source>
        <dbReference type="PROSITE" id="PS51194"/>
    </source>
</evidence>
<sequence>MSVADLLARWRSNPQFMNKVAAWRIFPGSPAVYAPAPPSLHPALQGALAACGIQQLYVHQSEAVEAALRQENIVITTPTASGKTLCYNLPVLHTFLAEPAACALYLFPTKALAHDQIEELNRLAKAIDAVDPTARLAPSIAAYDGDTPMPQRSRIRKRARLLLTNPDMLHVSILPNHAQWADFLAGLRWVVLDEIHIYRGVFGSHVANVLRRLQRICRHYSATPRFICTSATIANPTQLAERLIEQRVHQIERSTAPRGEKHIILLNTPLVDAEKGVRRAAVLEAADLAAECIDAGLQTIVFGRSRVAAELLLTYLRAGLERRRSRPGQPFPAGNQAVPNQTFVTAEHVQGYRGGYLPAERRSIEAGLRSGLVRSVVATNALELGIDIGGLAAAIVCGYPGSIAATWQQFGRAGRTTDAAVAVLVATAGLLDQYVIRHSEFLFEQSPEHALIHPDNLMLLVDHVRCAVAELPFHRDEAFGASPYLADVLALLTEQGEVQRHGDRFFWSGLRHPAREMSLRSVGGEPVIIQQVEPAGEGERNAPCVIGEVDQVSAPLLVHDGAIYFHGGQSYQVQRLDLTALRADVTAVDVDYYTEAISDSEVKLLTCHAGRSAENSLTAWGDVAVHAQVIGYRKIKRTTHETLGVYPLDYTRRTLETSAYWCEITPAVQQELEVAGLWFDSVNDYGPNWVEQRAAVRARDRGRCAVCGAPEAPGRQHDVHHKIPFRLFGYVPGLNEAYLEANRLENLMLVCRGCHRRIETAGRYQTGLDGLAYLLSNLAPLYLMCDPGDLGVYVERGSPIGRAAVPDARTHAPRVFVYERVPAGLGFSAQLYDLHETLLNAALESVRSCPCVHGCPACVGPVLDDQPLQLQTKRLTLALLERLAA</sequence>
<dbReference type="PROSITE" id="PS51192">
    <property type="entry name" value="HELICASE_ATP_BIND_1"/>
    <property type="match status" value="1"/>
</dbReference>
<reference evidence="5" key="1">
    <citation type="journal article" date="2020" name="mSystems">
        <title>Genome- and Community-Level Interaction Insights into Carbon Utilization and Element Cycling Functions of Hydrothermarchaeota in Hydrothermal Sediment.</title>
        <authorList>
            <person name="Zhou Z."/>
            <person name="Liu Y."/>
            <person name="Xu W."/>
            <person name="Pan J."/>
            <person name="Luo Z.H."/>
            <person name="Li M."/>
        </authorList>
    </citation>
    <scope>NUCLEOTIDE SEQUENCE [LARGE SCALE GENOMIC DNA]</scope>
    <source>
        <strain evidence="5">SpSt-289</strain>
    </source>
</reference>
<dbReference type="CDD" id="cd00085">
    <property type="entry name" value="HNHc"/>
    <property type="match status" value="1"/>
</dbReference>
<dbReference type="CDD" id="cd18797">
    <property type="entry name" value="SF2_C_Hrq"/>
    <property type="match status" value="1"/>
</dbReference>
<keyword evidence="1" id="KW-0547">Nucleotide-binding</keyword>